<accession>A0A7W7U4R1</accession>
<proteinExistence type="predicted"/>
<comment type="caution">
    <text evidence="1">The sequence shown here is derived from an EMBL/GenBank/DDBJ whole genome shotgun (WGS) entry which is preliminary data.</text>
</comment>
<evidence type="ECO:0008006" key="3">
    <source>
        <dbReference type="Google" id="ProtNLM"/>
    </source>
</evidence>
<dbReference type="SUPFAM" id="SSF110849">
    <property type="entry name" value="ParB/Sulfiredoxin"/>
    <property type="match status" value="1"/>
</dbReference>
<name>A0A7W7U4R1_9ACTN</name>
<dbReference type="RefSeq" id="WP_184932227.1">
    <property type="nucleotide sequence ID" value="NZ_JACHJY010000009.1"/>
</dbReference>
<gene>
    <name evidence="1" type="ORF">GGE06_005950</name>
</gene>
<evidence type="ECO:0000313" key="1">
    <source>
        <dbReference type="EMBL" id="MBB4985000.1"/>
    </source>
</evidence>
<reference evidence="1 2" key="1">
    <citation type="submission" date="2020-08" db="EMBL/GenBank/DDBJ databases">
        <title>Genomic Encyclopedia of Type Strains, Phase III (KMG-III): the genomes of soil and plant-associated and newly described type strains.</title>
        <authorList>
            <person name="Whitman W."/>
        </authorList>
    </citation>
    <scope>NUCLEOTIDE SEQUENCE [LARGE SCALE GENOMIC DNA]</scope>
    <source>
        <strain evidence="1 2">SFB5A</strain>
    </source>
</reference>
<keyword evidence="2" id="KW-1185">Reference proteome</keyword>
<dbReference type="Gene3D" id="3.90.1530.10">
    <property type="entry name" value="Conserved hypothetical protein from pyrococcus furiosus pfu- 392566-001, ParB domain"/>
    <property type="match status" value="1"/>
</dbReference>
<dbReference type="EMBL" id="JACHJY010000009">
    <property type="protein sequence ID" value="MBB4985000.1"/>
    <property type="molecule type" value="Genomic_DNA"/>
</dbReference>
<organism evidence="1 2">
    <name type="scientific">Streptomyces nymphaeiformis</name>
    <dbReference type="NCBI Taxonomy" id="2663842"/>
    <lineage>
        <taxon>Bacteria</taxon>
        <taxon>Bacillati</taxon>
        <taxon>Actinomycetota</taxon>
        <taxon>Actinomycetes</taxon>
        <taxon>Kitasatosporales</taxon>
        <taxon>Streptomycetaceae</taxon>
        <taxon>Streptomyces</taxon>
    </lineage>
</organism>
<sequence>MALYTGTLPTRLLNDQQIRPSEYRKWKHAADRFERRDKDRKVLDGLKVSIPADGLLEPILLGVDDRYHDVRVSDGHHRAVALMQLGVAEFRFRWCWIRAYRVEHARDPFPYHLLGL</sequence>
<dbReference type="InterPro" id="IPR036086">
    <property type="entry name" value="ParB/Sulfiredoxin_sf"/>
</dbReference>
<dbReference type="AlphaFoldDB" id="A0A7W7U4R1"/>
<protein>
    <recommendedName>
        <fullName evidence="3">ParB/Sulfiredoxin domain-containing protein</fullName>
    </recommendedName>
</protein>
<dbReference type="Proteomes" id="UP000582643">
    <property type="component" value="Unassembled WGS sequence"/>
</dbReference>
<evidence type="ECO:0000313" key="2">
    <source>
        <dbReference type="Proteomes" id="UP000582643"/>
    </source>
</evidence>